<evidence type="ECO:0000259" key="10">
    <source>
        <dbReference type="PROSITE" id="PS51456"/>
    </source>
</evidence>
<dbReference type="PANTHER" id="PTHR13140">
    <property type="entry name" value="MYOSIN"/>
    <property type="match status" value="1"/>
</dbReference>
<feature type="compositionally biased region" description="Basic residues" evidence="8">
    <location>
        <begin position="41"/>
        <end position="53"/>
    </location>
</feature>
<evidence type="ECO:0000256" key="2">
    <source>
        <dbReference type="ARBA" id="ARBA00022840"/>
    </source>
</evidence>
<feature type="compositionally biased region" description="Low complexity" evidence="8">
    <location>
        <begin position="109"/>
        <end position="122"/>
    </location>
</feature>
<keyword evidence="12" id="KW-1185">Reference proteome</keyword>
<dbReference type="Pfam" id="PF00063">
    <property type="entry name" value="Myosin_head"/>
    <property type="match status" value="1"/>
</dbReference>
<dbReference type="PROSITE" id="PS51456">
    <property type="entry name" value="MYOSIN_MOTOR"/>
    <property type="match status" value="1"/>
</dbReference>
<dbReference type="Gene3D" id="1.20.58.530">
    <property type="match status" value="1"/>
</dbReference>
<keyword evidence="2 6" id="KW-0067">ATP-binding</keyword>
<dbReference type="CDD" id="cd00124">
    <property type="entry name" value="MYSc"/>
    <property type="match status" value="1"/>
</dbReference>
<dbReference type="InterPro" id="IPR001609">
    <property type="entry name" value="Myosin_head_motor_dom-like"/>
</dbReference>
<keyword evidence="3 6" id="KW-0518">Myosin</keyword>
<dbReference type="GO" id="GO:0016020">
    <property type="term" value="C:membrane"/>
    <property type="evidence" value="ECO:0007669"/>
    <property type="project" value="TreeGrafter"/>
</dbReference>
<dbReference type="Gene3D" id="3.20.90.10">
    <property type="entry name" value="Tubby Protein, Chain A"/>
    <property type="match status" value="1"/>
</dbReference>
<dbReference type="PANTHER" id="PTHR13140:SF706">
    <property type="entry name" value="DILUTE CLASS UNCONVENTIONAL MYOSIN, ISOFORM C"/>
    <property type="match status" value="1"/>
</dbReference>
<feature type="compositionally biased region" description="Acidic residues" evidence="8">
    <location>
        <begin position="252"/>
        <end position="268"/>
    </location>
</feature>
<reference evidence="11" key="2">
    <citation type="submission" date="2024-10" db="UniProtKB">
        <authorList>
            <consortium name="EnsemblProtists"/>
        </authorList>
    </citation>
    <scope>IDENTIFICATION</scope>
</reference>
<dbReference type="GO" id="GO:0005524">
    <property type="term" value="F:ATP binding"/>
    <property type="evidence" value="ECO:0007669"/>
    <property type="project" value="UniProtKB-UniRule"/>
</dbReference>
<evidence type="ECO:0000313" key="11">
    <source>
        <dbReference type="EnsemblProtists" id="EOD36429"/>
    </source>
</evidence>
<feature type="compositionally biased region" description="Acidic residues" evidence="8">
    <location>
        <begin position="127"/>
        <end position="142"/>
    </location>
</feature>
<keyword evidence="9" id="KW-0732">Signal</keyword>
<dbReference type="GeneID" id="17281700"/>
<feature type="region of interest" description="Disordered" evidence="8">
    <location>
        <begin position="181"/>
        <end position="225"/>
    </location>
</feature>
<evidence type="ECO:0000256" key="6">
    <source>
        <dbReference type="PROSITE-ProRule" id="PRU00782"/>
    </source>
</evidence>
<protein>
    <recommendedName>
        <fullName evidence="10">Myosin motor domain-containing protein</fullName>
    </recommendedName>
</protein>
<evidence type="ECO:0000256" key="1">
    <source>
        <dbReference type="ARBA" id="ARBA00022741"/>
    </source>
</evidence>
<keyword evidence="5 6" id="KW-0009">Actin-binding</keyword>
<dbReference type="GO" id="GO:0051015">
    <property type="term" value="F:actin filament binding"/>
    <property type="evidence" value="ECO:0007669"/>
    <property type="project" value="TreeGrafter"/>
</dbReference>
<dbReference type="PRINTS" id="PR00193">
    <property type="entry name" value="MYOSINHEAVY"/>
</dbReference>
<keyword evidence="7" id="KW-0175">Coiled coil</keyword>
<dbReference type="GO" id="GO:0007015">
    <property type="term" value="P:actin filament organization"/>
    <property type="evidence" value="ECO:0007669"/>
    <property type="project" value="TreeGrafter"/>
</dbReference>
<feature type="region of interest" description="Disordered" evidence="8">
    <location>
        <begin position="1440"/>
        <end position="1470"/>
    </location>
</feature>
<dbReference type="Gene3D" id="3.40.850.10">
    <property type="entry name" value="Kinesin motor domain"/>
    <property type="match status" value="1"/>
</dbReference>
<feature type="region of interest" description="Disordered" evidence="8">
    <location>
        <begin position="37"/>
        <end position="81"/>
    </location>
</feature>
<dbReference type="InterPro" id="IPR027417">
    <property type="entry name" value="P-loop_NTPase"/>
</dbReference>
<evidence type="ECO:0000256" key="5">
    <source>
        <dbReference type="ARBA" id="ARBA00023203"/>
    </source>
</evidence>
<keyword evidence="1 6" id="KW-0547">Nucleotide-binding</keyword>
<dbReference type="Gene3D" id="1.10.10.820">
    <property type="match status" value="1"/>
</dbReference>
<dbReference type="PROSITE" id="PS50096">
    <property type="entry name" value="IQ"/>
    <property type="match status" value="1"/>
</dbReference>
<dbReference type="KEGG" id="ehx:EMIHUDRAFT_110275"/>
<evidence type="ECO:0000256" key="3">
    <source>
        <dbReference type="ARBA" id="ARBA00023123"/>
    </source>
</evidence>
<dbReference type="GO" id="GO:0005737">
    <property type="term" value="C:cytoplasm"/>
    <property type="evidence" value="ECO:0007669"/>
    <property type="project" value="TreeGrafter"/>
</dbReference>
<dbReference type="RefSeq" id="XP_005788858.1">
    <property type="nucleotide sequence ID" value="XM_005788801.1"/>
</dbReference>
<dbReference type="SMART" id="SM00242">
    <property type="entry name" value="MYSc"/>
    <property type="match status" value="1"/>
</dbReference>
<dbReference type="InterPro" id="IPR036961">
    <property type="entry name" value="Kinesin_motor_dom_sf"/>
</dbReference>
<feature type="signal peptide" evidence="9">
    <location>
        <begin position="1"/>
        <end position="18"/>
    </location>
</feature>
<name>A0A0D3KKZ4_EMIH1</name>
<dbReference type="Pfam" id="PF01167">
    <property type="entry name" value="Tub"/>
    <property type="match status" value="1"/>
</dbReference>
<evidence type="ECO:0000256" key="9">
    <source>
        <dbReference type="SAM" id="SignalP"/>
    </source>
</evidence>
<proteinExistence type="inferred from homology"/>
<dbReference type="GO" id="GO:0000146">
    <property type="term" value="F:microfilament motor activity"/>
    <property type="evidence" value="ECO:0007669"/>
    <property type="project" value="TreeGrafter"/>
</dbReference>
<evidence type="ECO:0000313" key="12">
    <source>
        <dbReference type="Proteomes" id="UP000013827"/>
    </source>
</evidence>
<keyword evidence="4 6" id="KW-0505">Motor protein</keyword>
<feature type="binding site" evidence="6">
    <location>
        <begin position="447"/>
        <end position="454"/>
    </location>
    <ligand>
        <name>ATP</name>
        <dbReference type="ChEBI" id="CHEBI:30616"/>
    </ligand>
</feature>
<feature type="coiled-coil region" evidence="7">
    <location>
        <begin position="1113"/>
        <end position="1140"/>
    </location>
</feature>
<dbReference type="Gene3D" id="3.30.1470.10">
    <property type="entry name" value="Photosystem I PsaD, reaction center subunit II"/>
    <property type="match status" value="1"/>
</dbReference>
<sequence>MLALLALLALALPQPFEAAEEKEAARHAEELLAEVEAEKRAKGKKGKKKKKKGGGAGAAAGPSQEPEEVAEAPSEADAAEAAKKAEEVRLLLLLEQLTEERIRFGITAESQAAASAEVAEASRLAEEAEEAEEEAEEEEEAETAAVAALAVAKAVRAESRAAEEAARAAMDEELLAEVEAEKRAKGKKGKKKKKKGGGAGGAAGPSQEPEEVAEAPSEADAAEAAKKAEEVRILLLLETLTEVAEAARLAEEAEAAEEEAEEEEEAEASAEAALGVAKAARAESRAAQAEARAAFEEAKAALSGADSAVEGDETAFEEAAAATEARRAQRLALSMGAEDYLTDGAVPREPGASDTPDLGAADTIDTEFVREKIKNRHLHDAIYTRCGSVMIVTNPFKKMNLFSNAILEQYKNAPVLTELPPHTFAVASTAHRGMVQEGLSQAIIVSGESGAGKTESARHMMLYLRYVCQTSEELETRLYGSDPITEAFGCAKTVRNDNSSRMGKFTTLNFDSGSKIQGATLNTYLLEKTRVTTPGPGERAYHAFYALLRSGEADRVSSLKLTTEPADYFYLNNNGAHTGEPGGKRTDKMLWDELDEALKAGGWTADGLTELWALVAACLHTGNINFDPAKTDTATITADSAKWVENVEAVLGLPGGVLPKVLTKMKMKVGTEMMDKDLTVAKAVDTRDALAKGIFSRLFDKLIEQINTSMAEAKGCDRNATIKNVIGIVDIFGFEIFEKNSMEQLCINFANEKLQALFTKTVFAETMKAYKEEGIDVADITYSDNANLIKTFETPKTGLFGLLTEECILPKGTDEGFTEKVMATHGKGGIIFRMKGVGPKEGFGLNHFAGQVNYGTKAWLDKNRDPMSGDLVQLMLSADNKLLKELFTEKQEADAGGGGGKKKSPKFKGVMDTFTAQLNDLNGTLEKCALHFVRCFKTNDQKKKEFNEDEVVMRQLQTSGVLDALRVSREGYPDRMIFETFSSQYIAVPGLKTAAELAPKPPKERVDTLLERLEVPKEKFRSGKTRVFFAAGVLDGLRAKRTAMQAKIATEIQRVGRGLVARAKARELRKIREAALQAMVAATPGEDIEALRTAIKGAKDAGLPNYPAGKAKFDEAEKRLATLEAELKARKEAEAALEAAVAGTDIPALEAALKKAVDCKSDNKPLIERGEKRVEFLKEEERRAEEERKRKEEEERKLAELKAAAEKDASKKAELEAAQAAAAEAEKKSAAEAAAREAAAAGGDAAIVAQAEQEAEAVKAEEEAKQVAEETAQKTQLVKSQSRMLAEAKADPEHAAVAGDAAASAAASAVANGAGSDEAIKAGIAAAEAAEAEAQERAIQEKAQLRRATIDKLRSEEVKFHSLPEDVVDYADYLGMDLKEDLGLLWIADEALRADDPDGWIEREGPTGDHYYEHEVTGQVLYSHPLDYQFQQLYLEEKKKGGSGQLGRRNSDDDDDDMAPPKQARSSSRAALLAATGPVGSADDVLRRVQRLLGTTRSDELRQLLIQPSLCKTPVRCFVIRHKSFMGTPRFDFFMSISRTDDMYCFTAKKWPLGINKGCYYSISLDQEEAKRSKASTLESGAFVGKVRSDKKSLDYTLYDDGTSPDGKDKGGTSVLRHELLHINFSNSLRNRDPGAMTVVLPEVDSDGSFESVQPRHHTEGLEALLKRGEKGGLLELKNRQPKWNASSNMYVLDFHGRASLPSCRNAKESDVCFLMGKVEENRFNIDFKAPFSAMQAFATAIIIFDNSSGAF</sequence>
<dbReference type="GO" id="GO:0016459">
    <property type="term" value="C:myosin complex"/>
    <property type="evidence" value="ECO:0007669"/>
    <property type="project" value="UniProtKB-KW"/>
</dbReference>
<dbReference type="STRING" id="2903.R1FSH1"/>
<dbReference type="SUPFAM" id="SSF54518">
    <property type="entry name" value="Tubby C-terminal domain-like"/>
    <property type="match status" value="1"/>
</dbReference>
<dbReference type="EnsemblProtists" id="EOD36429">
    <property type="protein sequence ID" value="EOD36429"/>
    <property type="gene ID" value="EMIHUDRAFT_110275"/>
</dbReference>
<evidence type="ECO:0000256" key="4">
    <source>
        <dbReference type="ARBA" id="ARBA00023175"/>
    </source>
</evidence>
<feature type="chain" id="PRO_5044185300" description="Myosin motor domain-containing protein" evidence="9">
    <location>
        <begin position="19"/>
        <end position="1752"/>
    </location>
</feature>
<feature type="coiled-coil region" evidence="7">
    <location>
        <begin position="1167"/>
        <end position="1271"/>
    </location>
</feature>
<dbReference type="InterPro" id="IPR000007">
    <property type="entry name" value="Tubby_C"/>
</dbReference>
<comment type="similarity">
    <text evidence="6">Belongs to the TRAFAC class myosin-kinesin ATPase superfamily. Myosin family.</text>
</comment>
<feature type="compositionally biased region" description="Basic residues" evidence="8">
    <location>
        <begin position="184"/>
        <end position="196"/>
    </location>
</feature>
<feature type="region of interest" description="Disordered" evidence="8">
    <location>
        <begin position="248"/>
        <end position="274"/>
    </location>
</feature>
<feature type="region of interest" description="Disordered" evidence="8">
    <location>
        <begin position="109"/>
        <end position="144"/>
    </location>
</feature>
<feature type="domain" description="Myosin motor" evidence="10">
    <location>
        <begin position="353"/>
        <end position="1042"/>
    </location>
</feature>
<dbReference type="HOGENOM" id="CLU_239374_0_0_1"/>
<feature type="region of interest" description="Actin-binding" evidence="6">
    <location>
        <begin position="918"/>
        <end position="940"/>
    </location>
</feature>
<dbReference type="PaxDb" id="2903-EOD36429"/>
<dbReference type="SUPFAM" id="SSF52540">
    <property type="entry name" value="P-loop containing nucleoside triphosphate hydrolases"/>
    <property type="match status" value="1"/>
</dbReference>
<dbReference type="eggNOG" id="KOG0161">
    <property type="taxonomic scope" value="Eukaryota"/>
</dbReference>
<dbReference type="eggNOG" id="KOG2502">
    <property type="taxonomic scope" value="Eukaryota"/>
</dbReference>
<evidence type="ECO:0000256" key="7">
    <source>
        <dbReference type="SAM" id="Coils"/>
    </source>
</evidence>
<dbReference type="Gene3D" id="1.20.5.4820">
    <property type="match status" value="1"/>
</dbReference>
<dbReference type="InterPro" id="IPR025659">
    <property type="entry name" value="Tubby-like_C"/>
</dbReference>
<evidence type="ECO:0000256" key="8">
    <source>
        <dbReference type="SAM" id="MobiDB-lite"/>
    </source>
</evidence>
<accession>A0A0D3KKZ4</accession>
<dbReference type="OMA" id="VERESTW"/>
<organism evidence="11 12">
    <name type="scientific">Emiliania huxleyi (strain CCMP1516)</name>
    <dbReference type="NCBI Taxonomy" id="280463"/>
    <lineage>
        <taxon>Eukaryota</taxon>
        <taxon>Haptista</taxon>
        <taxon>Haptophyta</taxon>
        <taxon>Prymnesiophyceae</taxon>
        <taxon>Isochrysidales</taxon>
        <taxon>Noelaerhabdaceae</taxon>
        <taxon>Emiliania</taxon>
    </lineage>
</organism>
<reference evidence="12" key="1">
    <citation type="journal article" date="2013" name="Nature">
        <title>Pan genome of the phytoplankton Emiliania underpins its global distribution.</title>
        <authorList>
            <person name="Read B.A."/>
            <person name="Kegel J."/>
            <person name="Klute M.J."/>
            <person name="Kuo A."/>
            <person name="Lefebvre S.C."/>
            <person name="Maumus F."/>
            <person name="Mayer C."/>
            <person name="Miller J."/>
            <person name="Monier A."/>
            <person name="Salamov A."/>
            <person name="Young J."/>
            <person name="Aguilar M."/>
            <person name="Claverie J.M."/>
            <person name="Frickenhaus S."/>
            <person name="Gonzalez K."/>
            <person name="Herman E.K."/>
            <person name="Lin Y.C."/>
            <person name="Napier J."/>
            <person name="Ogata H."/>
            <person name="Sarno A.F."/>
            <person name="Shmutz J."/>
            <person name="Schroeder D."/>
            <person name="de Vargas C."/>
            <person name="Verret F."/>
            <person name="von Dassow P."/>
            <person name="Valentin K."/>
            <person name="Van de Peer Y."/>
            <person name="Wheeler G."/>
            <person name="Dacks J.B."/>
            <person name="Delwiche C.F."/>
            <person name="Dyhrman S.T."/>
            <person name="Glockner G."/>
            <person name="John U."/>
            <person name="Richards T."/>
            <person name="Worden A.Z."/>
            <person name="Zhang X."/>
            <person name="Grigoriev I.V."/>
            <person name="Allen A.E."/>
            <person name="Bidle K."/>
            <person name="Borodovsky M."/>
            <person name="Bowler C."/>
            <person name="Brownlee C."/>
            <person name="Cock J.M."/>
            <person name="Elias M."/>
            <person name="Gladyshev V.N."/>
            <person name="Groth M."/>
            <person name="Guda C."/>
            <person name="Hadaegh A."/>
            <person name="Iglesias-Rodriguez M.D."/>
            <person name="Jenkins J."/>
            <person name="Jones B.M."/>
            <person name="Lawson T."/>
            <person name="Leese F."/>
            <person name="Lindquist E."/>
            <person name="Lobanov A."/>
            <person name="Lomsadze A."/>
            <person name="Malik S.B."/>
            <person name="Marsh M.E."/>
            <person name="Mackinder L."/>
            <person name="Mock T."/>
            <person name="Mueller-Roeber B."/>
            <person name="Pagarete A."/>
            <person name="Parker M."/>
            <person name="Probert I."/>
            <person name="Quesneville H."/>
            <person name="Raines C."/>
            <person name="Rensing S.A."/>
            <person name="Riano-Pachon D.M."/>
            <person name="Richier S."/>
            <person name="Rokitta S."/>
            <person name="Shiraiwa Y."/>
            <person name="Soanes D.M."/>
            <person name="van der Giezen M."/>
            <person name="Wahlund T.M."/>
            <person name="Williams B."/>
            <person name="Wilson W."/>
            <person name="Wolfe G."/>
            <person name="Wurch L.L."/>
        </authorList>
    </citation>
    <scope>NUCLEOTIDE SEQUENCE</scope>
</reference>
<dbReference type="Proteomes" id="UP000013827">
    <property type="component" value="Unassembled WGS sequence"/>
</dbReference>
<dbReference type="Gene3D" id="1.20.120.720">
    <property type="entry name" value="Myosin VI head, motor domain, U50 subdomain"/>
    <property type="match status" value="1"/>
</dbReference>